<feature type="active site" evidence="6">
    <location>
        <position position="87"/>
    </location>
</feature>
<dbReference type="GO" id="GO:0006465">
    <property type="term" value="P:signal peptide processing"/>
    <property type="evidence" value="ECO:0007669"/>
    <property type="project" value="InterPro"/>
</dbReference>
<keyword evidence="7" id="KW-0812">Transmembrane</keyword>
<evidence type="ECO:0000313" key="11">
    <source>
        <dbReference type="Proteomes" id="UP000177777"/>
    </source>
</evidence>
<keyword evidence="5 7" id="KW-0378">Hydrolase</keyword>
<dbReference type="InterPro" id="IPR019758">
    <property type="entry name" value="Pept_S26A_signal_pept_1_CS"/>
</dbReference>
<dbReference type="InterPro" id="IPR000223">
    <property type="entry name" value="Pept_S26A_signal_pept_1"/>
</dbReference>
<dbReference type="AlphaFoldDB" id="A0A1F6W700"/>
<dbReference type="PROSITE" id="PS00760">
    <property type="entry name" value="SPASE_I_2"/>
    <property type="match status" value="1"/>
</dbReference>
<dbReference type="PANTHER" id="PTHR43390:SF1">
    <property type="entry name" value="CHLOROPLAST PROCESSING PEPTIDASE"/>
    <property type="match status" value="1"/>
</dbReference>
<evidence type="ECO:0000256" key="2">
    <source>
        <dbReference type="ARBA" id="ARBA00009370"/>
    </source>
</evidence>
<name>A0A1F6W700_9BACT</name>
<comment type="subcellular location">
    <subcellularLocation>
        <location evidence="8">Membrane</location>
        <topology evidence="8">Single-pass type II membrane protein</topology>
    </subcellularLocation>
</comment>
<dbReference type="InterPro" id="IPR019757">
    <property type="entry name" value="Pept_S26A_signal_pept_1_Lys-AS"/>
</dbReference>
<dbReference type="EMBL" id="MFUE01000011">
    <property type="protein sequence ID" value="OGI77717.1"/>
    <property type="molecule type" value="Genomic_DNA"/>
</dbReference>
<feature type="active site" evidence="6">
    <location>
        <position position="44"/>
    </location>
</feature>
<evidence type="ECO:0000256" key="7">
    <source>
        <dbReference type="RuleBase" id="RU003993"/>
    </source>
</evidence>
<evidence type="ECO:0000256" key="1">
    <source>
        <dbReference type="ARBA" id="ARBA00000677"/>
    </source>
</evidence>
<evidence type="ECO:0000313" key="10">
    <source>
        <dbReference type="EMBL" id="OGI77717.1"/>
    </source>
</evidence>
<reference evidence="10 11" key="1">
    <citation type="journal article" date="2016" name="Nat. Commun.">
        <title>Thousands of microbial genomes shed light on interconnected biogeochemical processes in an aquifer system.</title>
        <authorList>
            <person name="Anantharaman K."/>
            <person name="Brown C.T."/>
            <person name="Hug L.A."/>
            <person name="Sharon I."/>
            <person name="Castelle C.J."/>
            <person name="Probst A.J."/>
            <person name="Thomas B.C."/>
            <person name="Singh A."/>
            <person name="Wilkins M.J."/>
            <person name="Karaoz U."/>
            <person name="Brodie E.L."/>
            <person name="Williams K.H."/>
            <person name="Hubbard S.S."/>
            <person name="Banfield J.F."/>
        </authorList>
    </citation>
    <scope>NUCLEOTIDE SEQUENCE [LARGE SCALE GENOMIC DNA]</scope>
</reference>
<dbReference type="PRINTS" id="PR00727">
    <property type="entry name" value="LEADERPTASE"/>
</dbReference>
<dbReference type="Proteomes" id="UP000177777">
    <property type="component" value="Unassembled WGS sequence"/>
</dbReference>
<dbReference type="InterPro" id="IPR036286">
    <property type="entry name" value="LexA/Signal_pep-like_sf"/>
</dbReference>
<gene>
    <name evidence="10" type="ORF">A3D42_02810</name>
</gene>
<comment type="catalytic activity">
    <reaction evidence="1 7">
        <text>Cleavage of hydrophobic, N-terminal signal or leader sequences from secreted and periplasmic proteins.</text>
        <dbReference type="EC" id="3.4.21.89"/>
    </reaction>
</comment>
<dbReference type="Pfam" id="PF10502">
    <property type="entry name" value="Peptidase_S26"/>
    <property type="match status" value="1"/>
</dbReference>
<sequence>MEFGELENKKESIGELVRFGLIAILIMVPIRLFVAQPFIVSGSSMFPTFFNGDYLIVDEISYRIKSPERFDVIIFRYPNEKKKFYIKRIIGLPGEKVEIRGSTVSIINQEYPDGLVLEQPYVKNKSDNNAIYELKENEYFVMGDNRSASSDSRYWGAVAEDLIMGRAFLRLLPVKNIDILPGYYKQAE</sequence>
<evidence type="ECO:0000256" key="6">
    <source>
        <dbReference type="PIRSR" id="PIRSR600223-1"/>
    </source>
</evidence>
<feature type="transmembrane region" description="Helical" evidence="7">
    <location>
        <begin position="16"/>
        <end position="34"/>
    </location>
</feature>
<dbReference type="PANTHER" id="PTHR43390">
    <property type="entry name" value="SIGNAL PEPTIDASE I"/>
    <property type="match status" value="1"/>
</dbReference>
<dbReference type="CDD" id="cd06530">
    <property type="entry name" value="S26_SPase_I"/>
    <property type="match status" value="1"/>
</dbReference>
<feature type="domain" description="Peptidase S26" evidence="9">
    <location>
        <begin position="15"/>
        <end position="171"/>
    </location>
</feature>
<protein>
    <recommendedName>
        <fullName evidence="3 7">Signal peptidase I</fullName>
        <ecNumber evidence="3 7">3.4.21.89</ecNumber>
    </recommendedName>
</protein>
<dbReference type="PROSITE" id="PS00761">
    <property type="entry name" value="SPASE_I_3"/>
    <property type="match status" value="1"/>
</dbReference>
<evidence type="ECO:0000256" key="4">
    <source>
        <dbReference type="ARBA" id="ARBA00022670"/>
    </source>
</evidence>
<proteinExistence type="inferred from homology"/>
<dbReference type="STRING" id="1801754.A3D42_02810"/>
<dbReference type="GO" id="GO:0004252">
    <property type="term" value="F:serine-type endopeptidase activity"/>
    <property type="evidence" value="ECO:0007669"/>
    <property type="project" value="InterPro"/>
</dbReference>
<accession>A0A1F6W700</accession>
<dbReference type="Gene3D" id="2.10.109.10">
    <property type="entry name" value="Umud Fragment, subunit A"/>
    <property type="match status" value="1"/>
</dbReference>
<keyword evidence="7" id="KW-1133">Transmembrane helix</keyword>
<evidence type="ECO:0000256" key="3">
    <source>
        <dbReference type="ARBA" id="ARBA00013208"/>
    </source>
</evidence>
<dbReference type="PROSITE" id="PS00501">
    <property type="entry name" value="SPASE_I_1"/>
    <property type="match status" value="1"/>
</dbReference>
<dbReference type="GO" id="GO:0009003">
    <property type="term" value="F:signal peptidase activity"/>
    <property type="evidence" value="ECO:0007669"/>
    <property type="project" value="UniProtKB-EC"/>
</dbReference>
<comment type="caution">
    <text evidence="10">The sequence shown here is derived from an EMBL/GenBank/DDBJ whole genome shotgun (WGS) entry which is preliminary data.</text>
</comment>
<keyword evidence="4 7" id="KW-0645">Protease</keyword>
<organism evidence="10 11">
    <name type="scientific">Candidatus Nomurabacteria bacterium RIFCSPHIGHO2_02_FULL_41_18</name>
    <dbReference type="NCBI Taxonomy" id="1801754"/>
    <lineage>
        <taxon>Bacteria</taxon>
        <taxon>Candidatus Nomuraibacteriota</taxon>
    </lineage>
</organism>
<evidence type="ECO:0000256" key="5">
    <source>
        <dbReference type="ARBA" id="ARBA00022801"/>
    </source>
</evidence>
<keyword evidence="7" id="KW-0472">Membrane</keyword>
<dbReference type="InterPro" id="IPR019756">
    <property type="entry name" value="Pept_S26A_signal_pept_1_Ser-AS"/>
</dbReference>
<dbReference type="SUPFAM" id="SSF51306">
    <property type="entry name" value="LexA/Signal peptidase"/>
    <property type="match status" value="1"/>
</dbReference>
<dbReference type="NCBIfam" id="TIGR02227">
    <property type="entry name" value="sigpep_I_bact"/>
    <property type="match status" value="1"/>
</dbReference>
<evidence type="ECO:0000256" key="8">
    <source>
        <dbReference type="RuleBase" id="RU362042"/>
    </source>
</evidence>
<comment type="similarity">
    <text evidence="2 8">Belongs to the peptidase S26 family.</text>
</comment>
<dbReference type="GO" id="GO:0016020">
    <property type="term" value="C:membrane"/>
    <property type="evidence" value="ECO:0007669"/>
    <property type="project" value="UniProtKB-SubCell"/>
</dbReference>
<dbReference type="InterPro" id="IPR019533">
    <property type="entry name" value="Peptidase_S26"/>
</dbReference>
<dbReference type="EC" id="3.4.21.89" evidence="3 7"/>
<evidence type="ECO:0000259" key="9">
    <source>
        <dbReference type="Pfam" id="PF10502"/>
    </source>
</evidence>